<sequence length="41" mass="4323">MNSSQINPNAGSILGASSKIRVIFSLTAHLLCKKAGKHVET</sequence>
<dbReference type="HOGENOM" id="CLU_3268477_0_0_3"/>
<dbReference type="EMBL" id="DS989842">
    <property type="protein sequence ID" value="EDX78148.1"/>
    <property type="molecule type" value="Genomic_DNA"/>
</dbReference>
<dbReference type="STRING" id="118168.MC7420_7886"/>
<accession>B4VIH7</accession>
<organism evidence="1 2">
    <name type="scientific">Coleofasciculus chthonoplastes PCC 7420</name>
    <dbReference type="NCBI Taxonomy" id="118168"/>
    <lineage>
        <taxon>Bacteria</taxon>
        <taxon>Bacillati</taxon>
        <taxon>Cyanobacteriota</taxon>
        <taxon>Cyanophyceae</taxon>
        <taxon>Coleofasciculales</taxon>
        <taxon>Coleofasciculaceae</taxon>
        <taxon>Coleofasciculus</taxon>
    </lineage>
</organism>
<evidence type="ECO:0000313" key="2">
    <source>
        <dbReference type="Proteomes" id="UP000003835"/>
    </source>
</evidence>
<dbReference type="AlphaFoldDB" id="B4VIH7"/>
<reference evidence="1 2" key="1">
    <citation type="submission" date="2008-07" db="EMBL/GenBank/DDBJ databases">
        <authorList>
            <person name="Tandeau de Marsac N."/>
            <person name="Ferriera S."/>
            <person name="Johnson J."/>
            <person name="Kravitz S."/>
            <person name="Beeson K."/>
            <person name="Sutton G."/>
            <person name="Rogers Y.-H."/>
            <person name="Friedman R."/>
            <person name="Frazier M."/>
            <person name="Venter J.C."/>
        </authorList>
    </citation>
    <scope>NUCLEOTIDE SEQUENCE [LARGE SCALE GENOMIC DNA]</scope>
    <source>
        <strain evidence="1 2">PCC 7420</strain>
    </source>
</reference>
<name>B4VIH7_9CYAN</name>
<dbReference type="Proteomes" id="UP000003835">
    <property type="component" value="Unassembled WGS sequence"/>
</dbReference>
<protein>
    <submittedName>
        <fullName evidence="1">Uncharacterized protein</fullName>
    </submittedName>
</protein>
<proteinExistence type="predicted"/>
<keyword evidence="2" id="KW-1185">Reference proteome</keyword>
<gene>
    <name evidence="1" type="ORF">MC7420_7886</name>
</gene>
<evidence type="ECO:0000313" key="1">
    <source>
        <dbReference type="EMBL" id="EDX78148.1"/>
    </source>
</evidence>